<reference evidence="9 10" key="1">
    <citation type="journal article" date="2013" name="Genome Biol.">
        <title>Genome of Acanthamoeba castellanii highlights extensive lateral gene transfer and early evolution of tyrosine kinase signaling.</title>
        <authorList>
            <person name="Clarke M."/>
            <person name="Lohan A.J."/>
            <person name="Liu B."/>
            <person name="Lagkouvardos I."/>
            <person name="Roy S."/>
            <person name="Zafar N."/>
            <person name="Bertelli C."/>
            <person name="Schilde C."/>
            <person name="Kianianmomeni A."/>
            <person name="Burglin T.R."/>
            <person name="Frech C."/>
            <person name="Turcotte B."/>
            <person name="Kopec K.O."/>
            <person name="Synnott J.M."/>
            <person name="Choo C."/>
            <person name="Paponov I."/>
            <person name="Finkler A."/>
            <person name="Soon Heng Tan C."/>
            <person name="Hutchins A.P."/>
            <person name="Weinmeier T."/>
            <person name="Rattei T."/>
            <person name="Chu J.S."/>
            <person name="Gimenez G."/>
            <person name="Irimia M."/>
            <person name="Rigden D.J."/>
            <person name="Fitzpatrick D.A."/>
            <person name="Lorenzo-Morales J."/>
            <person name="Bateman A."/>
            <person name="Chiu C.H."/>
            <person name="Tang P."/>
            <person name="Hegemann P."/>
            <person name="Fromm H."/>
            <person name="Raoult D."/>
            <person name="Greub G."/>
            <person name="Miranda-Saavedra D."/>
            <person name="Chen N."/>
            <person name="Nash P."/>
            <person name="Ginger M.L."/>
            <person name="Horn M."/>
            <person name="Schaap P."/>
            <person name="Caler L."/>
            <person name="Loftus B."/>
        </authorList>
    </citation>
    <scope>NUCLEOTIDE SEQUENCE [LARGE SCALE GENOMIC DNA]</scope>
    <source>
        <strain evidence="9 10">Neff</strain>
    </source>
</reference>
<name>L8GZX4_ACACF</name>
<evidence type="ECO:0000313" key="9">
    <source>
        <dbReference type="EMBL" id="ELR18058.1"/>
    </source>
</evidence>
<feature type="repeat" description="ANK" evidence="6">
    <location>
        <begin position="58"/>
        <end position="83"/>
    </location>
</feature>
<keyword evidence="10" id="KW-1185">Reference proteome</keyword>
<dbReference type="InterPro" id="IPR002110">
    <property type="entry name" value="Ankyrin_rpt"/>
</dbReference>
<protein>
    <submittedName>
        <fullName evidence="9">Ankyrin 2,3/unc44, putative</fullName>
    </submittedName>
</protein>
<organism evidence="9 10">
    <name type="scientific">Acanthamoeba castellanii (strain ATCC 30010 / Neff)</name>
    <dbReference type="NCBI Taxonomy" id="1257118"/>
    <lineage>
        <taxon>Eukaryota</taxon>
        <taxon>Amoebozoa</taxon>
        <taxon>Discosea</taxon>
        <taxon>Longamoebia</taxon>
        <taxon>Centramoebida</taxon>
        <taxon>Acanthamoebidae</taxon>
        <taxon>Acanthamoeba</taxon>
    </lineage>
</organism>
<proteinExistence type="predicted"/>
<evidence type="ECO:0000256" key="4">
    <source>
        <dbReference type="ARBA" id="ARBA00022833"/>
    </source>
</evidence>
<evidence type="ECO:0000256" key="2">
    <source>
        <dbReference type="ARBA" id="ARBA00022737"/>
    </source>
</evidence>
<dbReference type="Pfam" id="PF13857">
    <property type="entry name" value="Ank_5"/>
    <property type="match status" value="1"/>
</dbReference>
<dbReference type="GeneID" id="14918820"/>
<feature type="repeat" description="ANK" evidence="6">
    <location>
        <begin position="91"/>
        <end position="123"/>
    </location>
</feature>
<dbReference type="InterPro" id="IPR036770">
    <property type="entry name" value="Ankyrin_rpt-contain_sf"/>
</dbReference>
<dbReference type="Pfam" id="PF12796">
    <property type="entry name" value="Ank_2"/>
    <property type="match status" value="3"/>
</dbReference>
<dbReference type="Proteomes" id="UP000011083">
    <property type="component" value="Unassembled WGS sequence"/>
</dbReference>
<dbReference type="RefSeq" id="XP_004340077.1">
    <property type="nucleotide sequence ID" value="XM_004340029.1"/>
</dbReference>
<gene>
    <name evidence="9" type="ORF">ACA1_162230</name>
</gene>
<accession>L8GZX4</accession>
<dbReference type="Gene3D" id="1.25.40.20">
    <property type="entry name" value="Ankyrin repeat-containing domain"/>
    <property type="match status" value="3"/>
</dbReference>
<dbReference type="PRINTS" id="PR01415">
    <property type="entry name" value="ANKYRIN"/>
</dbReference>
<dbReference type="STRING" id="1257118.L8GZX4"/>
<dbReference type="InterPro" id="IPR013083">
    <property type="entry name" value="Znf_RING/FYVE/PHD"/>
</dbReference>
<keyword evidence="4" id="KW-0862">Zinc</keyword>
<feature type="domain" description="FYVE zinc finger" evidence="8">
    <location>
        <begin position="448"/>
        <end position="479"/>
    </location>
</feature>
<dbReference type="EMBL" id="KB007961">
    <property type="protein sequence ID" value="ELR18058.1"/>
    <property type="molecule type" value="Genomic_DNA"/>
</dbReference>
<dbReference type="AlphaFoldDB" id="L8GZX4"/>
<dbReference type="PROSITE" id="PS50297">
    <property type="entry name" value="ANK_REP_REGION"/>
    <property type="match status" value="7"/>
</dbReference>
<evidence type="ECO:0000256" key="6">
    <source>
        <dbReference type="PROSITE-ProRule" id="PRU00023"/>
    </source>
</evidence>
<feature type="compositionally biased region" description="Low complexity" evidence="7">
    <location>
        <begin position="404"/>
        <end position="415"/>
    </location>
</feature>
<dbReference type="OrthoDB" id="539213at2759"/>
<keyword evidence="3" id="KW-0863">Zinc-finger</keyword>
<feature type="repeat" description="ANK" evidence="6">
    <location>
        <begin position="226"/>
        <end position="258"/>
    </location>
</feature>
<keyword evidence="1" id="KW-0479">Metal-binding</keyword>
<dbReference type="VEuPathDB" id="AmoebaDB:ACA1_162230"/>
<keyword evidence="5 6" id="KW-0040">ANK repeat</keyword>
<dbReference type="Gene3D" id="3.30.40.10">
    <property type="entry name" value="Zinc/RING finger domain, C3HC4 (zinc finger)"/>
    <property type="match status" value="1"/>
</dbReference>
<dbReference type="SUPFAM" id="SSF48403">
    <property type="entry name" value="Ankyrin repeat"/>
    <property type="match status" value="1"/>
</dbReference>
<evidence type="ECO:0000256" key="7">
    <source>
        <dbReference type="SAM" id="MobiDB-lite"/>
    </source>
</evidence>
<dbReference type="GO" id="GO:0008270">
    <property type="term" value="F:zinc ion binding"/>
    <property type="evidence" value="ECO:0007669"/>
    <property type="project" value="UniProtKB-KW"/>
</dbReference>
<dbReference type="Pfam" id="PF01363">
    <property type="entry name" value="FYVE"/>
    <property type="match status" value="1"/>
</dbReference>
<keyword evidence="2" id="KW-0677">Repeat</keyword>
<evidence type="ECO:0000256" key="3">
    <source>
        <dbReference type="ARBA" id="ARBA00022771"/>
    </source>
</evidence>
<evidence type="ECO:0000313" key="10">
    <source>
        <dbReference type="Proteomes" id="UP000011083"/>
    </source>
</evidence>
<dbReference type="InterPro" id="IPR011011">
    <property type="entry name" value="Znf_FYVE_PHD"/>
</dbReference>
<dbReference type="OMA" id="WGANIES"/>
<dbReference type="InterPro" id="IPR000306">
    <property type="entry name" value="Znf_FYVE"/>
</dbReference>
<feature type="region of interest" description="Disordered" evidence="7">
    <location>
        <begin position="399"/>
        <end position="428"/>
    </location>
</feature>
<dbReference type="PANTHER" id="PTHR24171">
    <property type="entry name" value="ANKYRIN REPEAT DOMAIN-CONTAINING PROTEIN 39-RELATED"/>
    <property type="match status" value="1"/>
</dbReference>
<dbReference type="SUPFAM" id="SSF57903">
    <property type="entry name" value="FYVE/PHD zinc finger"/>
    <property type="match status" value="1"/>
</dbReference>
<feature type="repeat" description="ANK" evidence="6">
    <location>
        <begin position="159"/>
        <end position="191"/>
    </location>
</feature>
<feature type="repeat" description="ANK" evidence="6">
    <location>
        <begin position="125"/>
        <end position="157"/>
    </location>
</feature>
<dbReference type="KEGG" id="acan:ACA1_162230"/>
<feature type="repeat" description="ANK" evidence="6">
    <location>
        <begin position="260"/>
        <end position="292"/>
    </location>
</feature>
<evidence type="ECO:0000256" key="5">
    <source>
        <dbReference type="ARBA" id="ARBA00023043"/>
    </source>
</evidence>
<sequence length="503" mass="52697">MNDYAGLDELLARALRGAPSIGPDFESAEMMATSSSSSLSSSGSGGGLEAVYLEEEEHGLTALYAAVLRGDERAAEALLAKGAMPENGGCRGVPPLFSAAARGNADLVRLLLKHGADPNKEERKQRLAPIHIAADKGHVEAIEALLEAGVAVDQKATQGDMTPLHHACSTGRLEAVKLLLDKGAAVDGLNNPGNTGLILAAGRGHGEVVDCLVSRGANVNAHCKRDGLTALHAAACFGHPDVARKLIAAGAAVDAAFEPFRHTPLHLAASKGQAESVKVLLECGADPNARNKPGATPLRLVASAESEMVDKKVFRDVAGLLLESKADINSANDQGNTPLHALVTKQAALENICFCLQFGADANYTNKAGKSPFDLAPNGDIHLVLMSFAEDRSTQGVVRERTASVSLSSPNLPSPRGAAGSEGSPLSPEIVPRARAMSLGGSFERPENWEADESVSACRACNASFILWRRRHHCRSTCPSLTHDTHRTRSTAHTDLCVDQAVG</sequence>
<evidence type="ECO:0000259" key="8">
    <source>
        <dbReference type="Pfam" id="PF01363"/>
    </source>
</evidence>
<evidence type="ECO:0000256" key="1">
    <source>
        <dbReference type="ARBA" id="ARBA00022723"/>
    </source>
</evidence>
<feature type="repeat" description="ANK" evidence="6">
    <location>
        <begin position="192"/>
        <end position="224"/>
    </location>
</feature>
<dbReference type="Pfam" id="PF00023">
    <property type="entry name" value="Ank"/>
    <property type="match status" value="1"/>
</dbReference>
<dbReference type="SMART" id="SM00248">
    <property type="entry name" value="ANK"/>
    <property type="match status" value="9"/>
</dbReference>
<dbReference type="PROSITE" id="PS50088">
    <property type="entry name" value="ANK_REPEAT"/>
    <property type="match status" value="7"/>
</dbReference>